<accession>A0A1K1S2Z6</accession>
<gene>
    <name evidence="2" type="ORF">SAMN04489730_4565</name>
</gene>
<organism evidence="2 3">
    <name type="scientific">Amycolatopsis australiensis</name>
    <dbReference type="NCBI Taxonomy" id="546364"/>
    <lineage>
        <taxon>Bacteria</taxon>
        <taxon>Bacillati</taxon>
        <taxon>Actinomycetota</taxon>
        <taxon>Actinomycetes</taxon>
        <taxon>Pseudonocardiales</taxon>
        <taxon>Pseudonocardiaceae</taxon>
        <taxon>Amycolatopsis</taxon>
    </lineage>
</organism>
<protein>
    <submittedName>
        <fullName evidence="2">SnoaL-like domain-containing protein</fullName>
    </submittedName>
</protein>
<dbReference type="Gene3D" id="3.10.450.50">
    <property type="match status" value="1"/>
</dbReference>
<evidence type="ECO:0000313" key="2">
    <source>
        <dbReference type="EMBL" id="SFW78697.1"/>
    </source>
</evidence>
<name>A0A1K1S2Z6_9PSEU</name>
<feature type="domain" description="SnoaL-like" evidence="1">
    <location>
        <begin position="12"/>
        <end position="137"/>
    </location>
</feature>
<keyword evidence="3" id="KW-1185">Reference proteome</keyword>
<dbReference type="EMBL" id="FPJG01000006">
    <property type="protein sequence ID" value="SFW78697.1"/>
    <property type="molecule type" value="Genomic_DNA"/>
</dbReference>
<dbReference type="Pfam" id="PF13577">
    <property type="entry name" value="SnoaL_4"/>
    <property type="match status" value="1"/>
</dbReference>
<dbReference type="OrthoDB" id="2599042at2"/>
<dbReference type="RefSeq" id="WP_084742968.1">
    <property type="nucleotide sequence ID" value="NZ_FPJG01000006.1"/>
</dbReference>
<dbReference type="InterPro" id="IPR032710">
    <property type="entry name" value="NTF2-like_dom_sf"/>
</dbReference>
<proteinExistence type="predicted"/>
<dbReference type="SUPFAM" id="SSF54427">
    <property type="entry name" value="NTF2-like"/>
    <property type="match status" value="1"/>
</dbReference>
<reference evidence="3" key="1">
    <citation type="submission" date="2016-11" db="EMBL/GenBank/DDBJ databases">
        <authorList>
            <person name="Varghese N."/>
            <person name="Submissions S."/>
        </authorList>
    </citation>
    <scope>NUCLEOTIDE SEQUENCE [LARGE SCALE GENOMIC DNA]</scope>
    <source>
        <strain evidence="3">DSM 44671</strain>
    </source>
</reference>
<dbReference type="STRING" id="546364.SAMN04489730_4565"/>
<evidence type="ECO:0000313" key="3">
    <source>
        <dbReference type="Proteomes" id="UP000182740"/>
    </source>
</evidence>
<evidence type="ECO:0000259" key="1">
    <source>
        <dbReference type="Pfam" id="PF13577"/>
    </source>
</evidence>
<dbReference type="AlphaFoldDB" id="A0A1K1S2Z6"/>
<sequence>MTTTPTIPKLTAETRQELVDLTVSLAWHLDHEQWDELPELFTERVLLDYTSLNGGAPTLVPRADMIAKWRTNRTPLKATQHLLGNHLVTRTGETTAVATAMFQATHLLPNDQGGPLWTLGGEYAYSFVDADGTWLIDGLTMKLLWADGNRNIRDLR</sequence>
<dbReference type="Proteomes" id="UP000182740">
    <property type="component" value="Unassembled WGS sequence"/>
</dbReference>
<dbReference type="InterPro" id="IPR037401">
    <property type="entry name" value="SnoaL-like"/>
</dbReference>